<dbReference type="InterPro" id="IPR050062">
    <property type="entry name" value="Pro-tRNA_synthetase"/>
</dbReference>
<dbReference type="SUPFAM" id="SSF55681">
    <property type="entry name" value="Class II aaRS and biotin synthetases"/>
    <property type="match status" value="1"/>
</dbReference>
<dbReference type="Proteomes" id="UP001203831">
    <property type="component" value="Unassembled WGS sequence"/>
</dbReference>
<evidence type="ECO:0000313" key="2">
    <source>
        <dbReference type="EMBL" id="MCM0158251.1"/>
    </source>
</evidence>
<proteinExistence type="predicted"/>
<dbReference type="Pfam" id="PF00587">
    <property type="entry name" value="tRNA-synt_2b"/>
    <property type="match status" value="1"/>
</dbReference>
<dbReference type="PANTHER" id="PTHR42753:SF2">
    <property type="entry name" value="PROLINE--TRNA LIGASE"/>
    <property type="match status" value="1"/>
</dbReference>
<gene>
    <name evidence="2" type="ORF">L7J86_00305</name>
</gene>
<dbReference type="EMBL" id="JAKMAI010000003">
    <property type="protein sequence ID" value="MCM0158251.1"/>
    <property type="molecule type" value="Genomic_DNA"/>
</dbReference>
<dbReference type="InterPro" id="IPR045864">
    <property type="entry name" value="aa-tRNA-synth_II/BPL/LPL"/>
</dbReference>
<feature type="domain" description="Aminoacyl-tRNA synthetase class II (G/ P/ S/T)" evidence="1">
    <location>
        <begin position="3"/>
        <end position="141"/>
    </location>
</feature>
<name>A0ABT0TW73_9GAMM</name>
<evidence type="ECO:0000313" key="3">
    <source>
        <dbReference type="Proteomes" id="UP001203831"/>
    </source>
</evidence>
<sequence>MYIFSNEINSINDFPIKLFQINNKFRNEIRIKNEILRTNEFIMKDGYSIHYNYLCSNNTYLSLYETYKMIFIKFKIKFFILKINNENNYYSHEFRSLSNIGNKIKFNENNIEYNNTKNIFLNSIEIAHIFKMGNKYSNFFKKKK</sequence>
<accession>A0ABT0TW73</accession>
<keyword evidence="3" id="KW-1185">Reference proteome</keyword>
<dbReference type="InterPro" id="IPR002314">
    <property type="entry name" value="aa-tRNA-synt_IIb"/>
</dbReference>
<protein>
    <recommendedName>
        <fullName evidence="1">Aminoacyl-tRNA synthetase class II (G/ P/ S/T) domain-containing protein</fullName>
    </recommendedName>
</protein>
<evidence type="ECO:0000259" key="1">
    <source>
        <dbReference type="Pfam" id="PF00587"/>
    </source>
</evidence>
<organism evidence="2 3">
    <name type="scientific">endosymbiont of Metamasius hemipterus</name>
    <dbReference type="NCBI Taxonomy" id="204627"/>
    <lineage>
        <taxon>Bacteria</taxon>
        <taxon>Pseudomonadati</taxon>
        <taxon>Pseudomonadota</taxon>
        <taxon>Gammaproteobacteria</taxon>
        <taxon>Candidatus Nardonella</taxon>
    </lineage>
</organism>
<reference evidence="2" key="1">
    <citation type="submission" date="2022-01" db="EMBL/GenBank/DDBJ databases">
        <title>Genome assemble of Metamasius hemipterus Nardonella endosymbiont.</title>
        <authorList>
            <person name="Palmieri L."/>
            <person name="Pavarini R."/>
            <person name="Sharma P."/>
        </authorList>
    </citation>
    <scope>NUCLEOTIDE SEQUENCE [LARGE SCALE GENOMIC DNA]</scope>
    <source>
        <strain evidence="2">NARMHE1</strain>
    </source>
</reference>
<dbReference type="Gene3D" id="3.30.930.10">
    <property type="entry name" value="Bira Bifunctional Protein, Domain 2"/>
    <property type="match status" value="1"/>
</dbReference>
<dbReference type="PANTHER" id="PTHR42753">
    <property type="entry name" value="MITOCHONDRIAL RIBOSOME PROTEIN L39/PROLYL-TRNA LIGASE FAMILY MEMBER"/>
    <property type="match status" value="1"/>
</dbReference>
<comment type="caution">
    <text evidence="2">The sequence shown here is derived from an EMBL/GenBank/DDBJ whole genome shotgun (WGS) entry which is preliminary data.</text>
</comment>